<evidence type="ECO:0000313" key="6">
    <source>
        <dbReference type="EMBL" id="MFG6457767.1"/>
    </source>
</evidence>
<dbReference type="RefSeq" id="WP_394488623.1">
    <property type="nucleotide sequence ID" value="NZ_JBIGIA010000009.1"/>
</dbReference>
<evidence type="ECO:0000313" key="7">
    <source>
        <dbReference type="Proteomes" id="UP001606305"/>
    </source>
</evidence>
<evidence type="ECO:0000256" key="5">
    <source>
        <dbReference type="ARBA" id="ARBA00023004"/>
    </source>
</evidence>
<keyword evidence="3" id="KW-0479">Metal-binding</keyword>
<comment type="cofactor">
    <cofactor evidence="1">
        <name>Fe(2+)</name>
        <dbReference type="ChEBI" id="CHEBI:29033"/>
    </cofactor>
</comment>
<dbReference type="PROSITE" id="PS51318">
    <property type="entry name" value="TAT"/>
    <property type="match status" value="1"/>
</dbReference>
<reference evidence="6 7" key="1">
    <citation type="submission" date="2024-09" db="EMBL/GenBank/DDBJ databases">
        <title>Novel species of the genus Pelomonas and Roseateles isolated from streams.</title>
        <authorList>
            <person name="Lu H."/>
        </authorList>
    </citation>
    <scope>NUCLEOTIDE SEQUENCE [LARGE SCALE GENOMIC DNA]</scope>
    <source>
        <strain evidence="6 7">BYS96W</strain>
    </source>
</reference>
<dbReference type="PANTHER" id="PTHR10543">
    <property type="entry name" value="BETA-CAROTENE DIOXYGENASE"/>
    <property type="match status" value="1"/>
</dbReference>
<keyword evidence="5" id="KW-0408">Iron</keyword>
<dbReference type="PANTHER" id="PTHR10543:SF89">
    <property type="entry name" value="CAROTENOID 9,10(9',10')-CLEAVAGE DIOXYGENASE 1"/>
    <property type="match status" value="1"/>
</dbReference>
<keyword evidence="4" id="KW-0560">Oxidoreductase</keyword>
<dbReference type="InterPro" id="IPR004294">
    <property type="entry name" value="Carotenoid_Oase"/>
</dbReference>
<dbReference type="EMBL" id="JBIGIA010000009">
    <property type="protein sequence ID" value="MFG6457767.1"/>
    <property type="molecule type" value="Genomic_DNA"/>
</dbReference>
<evidence type="ECO:0000256" key="1">
    <source>
        <dbReference type="ARBA" id="ARBA00001954"/>
    </source>
</evidence>
<gene>
    <name evidence="6" type="ORF">ACG00X_13075</name>
</gene>
<comment type="similarity">
    <text evidence="2">Belongs to the carotenoid oxygenase family.</text>
</comment>
<evidence type="ECO:0000256" key="3">
    <source>
        <dbReference type="ARBA" id="ARBA00022723"/>
    </source>
</evidence>
<evidence type="ECO:0000256" key="2">
    <source>
        <dbReference type="ARBA" id="ARBA00006787"/>
    </source>
</evidence>
<name>A0ABW7G792_9BURK</name>
<comment type="caution">
    <text evidence="6">The sequence shown here is derived from an EMBL/GenBank/DDBJ whole genome shotgun (WGS) entry which is preliminary data.</text>
</comment>
<keyword evidence="7" id="KW-1185">Reference proteome</keyword>
<proteinExistence type="inferred from homology"/>
<dbReference type="Pfam" id="PF03055">
    <property type="entry name" value="RPE65"/>
    <property type="match status" value="1"/>
</dbReference>
<evidence type="ECO:0000256" key="4">
    <source>
        <dbReference type="ARBA" id="ARBA00023002"/>
    </source>
</evidence>
<dbReference type="Proteomes" id="UP001606305">
    <property type="component" value="Unassembled WGS sequence"/>
</dbReference>
<sequence>MTQAMLSRRQWLTGLVAAGVSPGAFAWGHDEFRSAAAELQPFRGLDGRDLQADSLVVEGRWPAGLVGRYFRNGPGLLQRGDRRYEHWFDGDGLLQCWTLAPGGRISHQARFVQTEKFRAEQGAGRFLLPAFGTAVPAQRPVRHADSVNVANTSVLLQGDQLYALWEGGSAYELDPATLQTRGVKVWSEALRGMPFSAHPKVEADGTVWNFGTAGGRLALYQLSAQGQVLRHAVLDVQAPPMLHDFAVSQRHLVFLMAPITLDRHALQAGAAMLAAMRWQAEQPTRVLVVDKADVSRWKLFEMPAAHVFHFGNAWDEGGHLRVDYVQGVPLPEFNAAIGQLMQGRRAERDVSTARVLDIDLATGRLTLAARDEAVEFPVVDPRVVAQRHRLVWYPTAVDTSARWGFNGLMRLDIESSARERFSYGDDVVVEEHVMVPRPGSRGEGAGWLLGMGYDIRRERSFLDVFDAQALGAGPIARAWLPYAVPYGFHGRFYAG</sequence>
<organism evidence="6 7">
    <name type="scientific">Pelomonas nitida</name>
    <dbReference type="NCBI Taxonomy" id="3299027"/>
    <lineage>
        <taxon>Bacteria</taxon>
        <taxon>Pseudomonadati</taxon>
        <taxon>Pseudomonadota</taxon>
        <taxon>Betaproteobacteria</taxon>
        <taxon>Burkholderiales</taxon>
        <taxon>Sphaerotilaceae</taxon>
        <taxon>Roseateles</taxon>
    </lineage>
</organism>
<protein>
    <submittedName>
        <fullName evidence="6">Carotenoid oxygenase family protein</fullName>
    </submittedName>
</protein>
<dbReference type="InterPro" id="IPR006311">
    <property type="entry name" value="TAT_signal"/>
</dbReference>
<accession>A0ABW7G792</accession>